<organism evidence="3 4">
    <name type="scientific">Vespula pensylvanica</name>
    <name type="common">Western yellow jacket</name>
    <name type="synonym">Wasp</name>
    <dbReference type="NCBI Taxonomy" id="30213"/>
    <lineage>
        <taxon>Eukaryota</taxon>
        <taxon>Metazoa</taxon>
        <taxon>Ecdysozoa</taxon>
        <taxon>Arthropoda</taxon>
        <taxon>Hexapoda</taxon>
        <taxon>Insecta</taxon>
        <taxon>Pterygota</taxon>
        <taxon>Neoptera</taxon>
        <taxon>Endopterygota</taxon>
        <taxon>Hymenoptera</taxon>
        <taxon>Apocrita</taxon>
        <taxon>Aculeata</taxon>
        <taxon>Vespoidea</taxon>
        <taxon>Vespidae</taxon>
        <taxon>Vespinae</taxon>
        <taxon>Vespula</taxon>
    </lineage>
</organism>
<evidence type="ECO:0000313" key="4">
    <source>
        <dbReference type="Proteomes" id="UP000600918"/>
    </source>
</evidence>
<protein>
    <submittedName>
        <fullName evidence="3">Uncharacterized protein</fullName>
    </submittedName>
</protein>
<dbReference type="Proteomes" id="UP000600918">
    <property type="component" value="Unassembled WGS sequence"/>
</dbReference>
<reference evidence="3" key="1">
    <citation type="journal article" date="2020" name="G3 (Bethesda)">
        <title>High-Quality Assemblies for Three Invasive Social Wasps from the &lt;i&gt;Vespula&lt;/i&gt; Genus.</title>
        <authorList>
            <person name="Harrop T.W.R."/>
            <person name="Guhlin J."/>
            <person name="McLaughlin G.M."/>
            <person name="Permina E."/>
            <person name="Stockwell P."/>
            <person name="Gilligan J."/>
            <person name="Le Lec M.F."/>
            <person name="Gruber M.A.M."/>
            <person name="Quinn O."/>
            <person name="Lovegrove M."/>
            <person name="Duncan E.J."/>
            <person name="Remnant E.J."/>
            <person name="Van Eeckhoven J."/>
            <person name="Graham B."/>
            <person name="Knapp R.A."/>
            <person name="Langford K.W."/>
            <person name="Kronenberg Z."/>
            <person name="Press M.O."/>
            <person name="Eacker S.M."/>
            <person name="Wilson-Rankin E.E."/>
            <person name="Purcell J."/>
            <person name="Lester P.J."/>
            <person name="Dearden P.K."/>
        </authorList>
    </citation>
    <scope>NUCLEOTIDE SEQUENCE</scope>
    <source>
        <strain evidence="3">Volc-1</strain>
    </source>
</reference>
<name>A0A834U942_VESPE</name>
<keyword evidence="1" id="KW-0812">Transmembrane</keyword>
<proteinExistence type="predicted"/>
<keyword evidence="1" id="KW-0472">Membrane</keyword>
<feature type="chain" id="PRO_5032377014" evidence="2">
    <location>
        <begin position="22"/>
        <end position="138"/>
    </location>
</feature>
<dbReference type="AlphaFoldDB" id="A0A834U942"/>
<gene>
    <name evidence="3" type="ORF">H0235_008378</name>
</gene>
<keyword evidence="1" id="KW-1133">Transmembrane helix</keyword>
<accession>A0A834U942</accession>
<feature type="signal peptide" evidence="2">
    <location>
        <begin position="1"/>
        <end position="21"/>
    </location>
</feature>
<keyword evidence="2" id="KW-0732">Signal</keyword>
<sequence>MAMAFPANLVLTLSTLLESYGRSTKEDLVKEELGLIYDWPVQRNQCFSWSEKEKKREKEKESRVTTTAVVVVVVAAAAAAAAALIPALAPAPASEHQQQQLRAFVALTRLTERGNIQGYSKIIPYTCFGNTAKHETLA</sequence>
<evidence type="ECO:0000256" key="2">
    <source>
        <dbReference type="SAM" id="SignalP"/>
    </source>
</evidence>
<comment type="caution">
    <text evidence="3">The sequence shown here is derived from an EMBL/GenBank/DDBJ whole genome shotgun (WGS) entry which is preliminary data.</text>
</comment>
<dbReference type="EMBL" id="JACSDY010000007">
    <property type="protein sequence ID" value="KAF7423095.1"/>
    <property type="molecule type" value="Genomic_DNA"/>
</dbReference>
<evidence type="ECO:0000256" key="1">
    <source>
        <dbReference type="SAM" id="Phobius"/>
    </source>
</evidence>
<feature type="transmembrane region" description="Helical" evidence="1">
    <location>
        <begin position="68"/>
        <end position="89"/>
    </location>
</feature>
<keyword evidence="4" id="KW-1185">Reference proteome</keyword>
<evidence type="ECO:0000313" key="3">
    <source>
        <dbReference type="EMBL" id="KAF7423095.1"/>
    </source>
</evidence>